<dbReference type="AlphaFoldDB" id="A0A2S8BNU4"/>
<accession>A0A2S8BNU4</accession>
<name>A0A2S8BNU4_9MYCO</name>
<keyword evidence="1" id="KW-1133">Transmembrane helix</keyword>
<feature type="transmembrane region" description="Helical" evidence="1">
    <location>
        <begin position="72"/>
        <end position="91"/>
    </location>
</feature>
<proteinExistence type="predicted"/>
<feature type="transmembrane region" description="Helical" evidence="1">
    <location>
        <begin position="39"/>
        <end position="60"/>
    </location>
</feature>
<dbReference type="EMBL" id="PPEA01000211">
    <property type="protein sequence ID" value="PQM48337.1"/>
    <property type="molecule type" value="Genomic_DNA"/>
</dbReference>
<feature type="transmembrane region" description="Helical" evidence="1">
    <location>
        <begin position="111"/>
        <end position="131"/>
    </location>
</feature>
<dbReference type="Proteomes" id="UP000238296">
    <property type="component" value="Unassembled WGS sequence"/>
</dbReference>
<protein>
    <submittedName>
        <fullName evidence="2">Uncharacterized protein</fullName>
    </submittedName>
</protein>
<keyword evidence="1" id="KW-0472">Membrane</keyword>
<keyword evidence="1" id="KW-0812">Transmembrane</keyword>
<feature type="transmembrane region" description="Helical" evidence="1">
    <location>
        <begin position="10"/>
        <end position="27"/>
    </location>
</feature>
<evidence type="ECO:0000313" key="2">
    <source>
        <dbReference type="EMBL" id="PQM48337.1"/>
    </source>
</evidence>
<gene>
    <name evidence="2" type="ORF">C1Y40_01451</name>
</gene>
<organism evidence="2 3">
    <name type="scientific">Mycobacterium talmoniae</name>
    <dbReference type="NCBI Taxonomy" id="1858794"/>
    <lineage>
        <taxon>Bacteria</taxon>
        <taxon>Bacillati</taxon>
        <taxon>Actinomycetota</taxon>
        <taxon>Actinomycetes</taxon>
        <taxon>Mycobacteriales</taxon>
        <taxon>Mycobacteriaceae</taxon>
        <taxon>Mycobacterium</taxon>
    </lineage>
</organism>
<sequence>MSDHNDSDRFLRWAAVAFAIGFAIHGLDHLRRGMSASPPAVMVGGTVQAVFVVVAVALAFRNHPRAPRTAALVGFGSALLFSYAHLLPTIWPGYQDSFVSLPHTNVTWFSWFSAVAEIGTGVVVGCAGIAAGRRERSTTPPPYCESLPVDR</sequence>
<dbReference type="RefSeq" id="WP_095407019.1">
    <property type="nucleotide sequence ID" value="NZ_MLQM01000026.1"/>
</dbReference>
<comment type="caution">
    <text evidence="2">The sequence shown here is derived from an EMBL/GenBank/DDBJ whole genome shotgun (WGS) entry which is preliminary data.</text>
</comment>
<reference evidence="2 3" key="1">
    <citation type="journal article" date="2017" name="Int. J. Syst. Evol. Microbiol.">
        <title>Mycobacterium talmoniae sp. nov., a slowly growing mycobacterium isolated from human respiratory samples.</title>
        <authorList>
            <person name="Davidson R.M."/>
            <person name="DeGroote M.A."/>
            <person name="Marola J.L."/>
            <person name="Buss S."/>
            <person name="Jones V."/>
            <person name="McNeil M.R."/>
            <person name="Freifeld A.G."/>
            <person name="Elaine Epperson L."/>
            <person name="Hasan N.A."/>
            <person name="Jackson M."/>
            <person name="Iwen P.C."/>
            <person name="Salfinger M."/>
            <person name="Strong M."/>
        </authorList>
    </citation>
    <scope>NUCLEOTIDE SEQUENCE [LARGE SCALE GENOMIC DNA]</scope>
    <source>
        <strain evidence="2 3">ATCC BAA-2683</strain>
    </source>
</reference>
<evidence type="ECO:0000313" key="3">
    <source>
        <dbReference type="Proteomes" id="UP000238296"/>
    </source>
</evidence>
<evidence type="ECO:0000256" key="1">
    <source>
        <dbReference type="SAM" id="Phobius"/>
    </source>
</evidence>